<dbReference type="InterPro" id="IPR018644">
    <property type="entry name" value="DUF2071"/>
</dbReference>
<protein>
    <submittedName>
        <fullName evidence="1">Uncharacterized protein YqjF (DUF2071 family)</fullName>
    </submittedName>
</protein>
<accession>A0ABU0GSK6</accession>
<dbReference type="PANTHER" id="PTHR39186">
    <property type="entry name" value="DUF2071 FAMILY PROTEIN"/>
    <property type="match status" value="1"/>
</dbReference>
<dbReference type="PANTHER" id="PTHR39186:SF1">
    <property type="entry name" value="DUF2071 DOMAIN-CONTAINING PROTEIN"/>
    <property type="match status" value="1"/>
</dbReference>
<dbReference type="EMBL" id="JAUSWB010000002">
    <property type="protein sequence ID" value="MDQ0428048.1"/>
    <property type="molecule type" value="Genomic_DNA"/>
</dbReference>
<name>A0ABU0GSK6_9BACL</name>
<gene>
    <name evidence="1" type="ORF">QOZ98_000874</name>
</gene>
<dbReference type="Pfam" id="PF09844">
    <property type="entry name" value="DUF2071"/>
    <property type="match status" value="1"/>
</dbReference>
<sequence length="231" mass="27630">MATKPWLMKQEWKDVVFLHWPVKVEWLCQFVPEELEIDLYGNQAWLGVVCFQAKSTRPRLLPPVPGAHSFLELNVRTYVKYGKRRGVYFFSLDANNRLVVKAASQGGFLPYCYADMSMAKRVERWCFSSRRIESGRFPESFCMTYKPCSDSIEPSRLERWLTERYCLWTKPKDQLYRVDITHLPWRLYYLKGQIYQNTMASYLPFSLHHYRPMAHYSKLQKVRFYAPVKEH</sequence>
<proteinExistence type="predicted"/>
<evidence type="ECO:0000313" key="2">
    <source>
        <dbReference type="Proteomes" id="UP001241988"/>
    </source>
</evidence>
<dbReference type="InterPro" id="IPR023375">
    <property type="entry name" value="ADC_dom_sf"/>
</dbReference>
<keyword evidence="2" id="KW-1185">Reference proteome</keyword>
<dbReference type="SUPFAM" id="SSF160104">
    <property type="entry name" value="Acetoacetate decarboxylase-like"/>
    <property type="match status" value="1"/>
</dbReference>
<comment type="caution">
    <text evidence="1">The sequence shown here is derived from an EMBL/GenBank/DDBJ whole genome shotgun (WGS) entry which is preliminary data.</text>
</comment>
<organism evidence="1 2">
    <name type="scientific">Planomicrobium stackebrandtii</name>
    <dbReference type="NCBI Taxonomy" id="253160"/>
    <lineage>
        <taxon>Bacteria</taxon>
        <taxon>Bacillati</taxon>
        <taxon>Bacillota</taxon>
        <taxon>Bacilli</taxon>
        <taxon>Bacillales</taxon>
        <taxon>Caryophanaceae</taxon>
        <taxon>Planomicrobium</taxon>
    </lineage>
</organism>
<dbReference type="RefSeq" id="WP_308786269.1">
    <property type="nucleotide sequence ID" value="NZ_JAUSWB010000002.1"/>
</dbReference>
<reference evidence="1 2" key="1">
    <citation type="submission" date="2023-07" db="EMBL/GenBank/DDBJ databases">
        <title>Genomic Encyclopedia of Type Strains, Phase IV (KMG-IV): sequencing the most valuable type-strain genomes for metagenomic binning, comparative biology and taxonomic classification.</title>
        <authorList>
            <person name="Goeker M."/>
        </authorList>
    </citation>
    <scope>NUCLEOTIDE SEQUENCE [LARGE SCALE GENOMIC DNA]</scope>
    <source>
        <strain evidence="1 2">DSM 16419</strain>
    </source>
</reference>
<evidence type="ECO:0000313" key="1">
    <source>
        <dbReference type="EMBL" id="MDQ0428048.1"/>
    </source>
</evidence>
<dbReference type="Proteomes" id="UP001241988">
    <property type="component" value="Unassembled WGS sequence"/>
</dbReference>